<keyword evidence="4" id="KW-1185">Reference proteome</keyword>
<dbReference type="GO" id="GO:0005524">
    <property type="term" value="F:ATP binding"/>
    <property type="evidence" value="ECO:0007669"/>
    <property type="project" value="UniProtKB-KW"/>
</dbReference>
<keyword evidence="3" id="KW-0067">ATP-binding</keyword>
<proteinExistence type="predicted"/>
<dbReference type="RefSeq" id="WP_189846968.1">
    <property type="nucleotide sequence ID" value="NZ_BMVV01000001.1"/>
</dbReference>
<dbReference type="InterPro" id="IPR036890">
    <property type="entry name" value="HATPase_C_sf"/>
</dbReference>
<dbReference type="Proteomes" id="UP001604282">
    <property type="component" value="Unassembled WGS sequence"/>
</dbReference>
<dbReference type="Gene3D" id="3.30.565.10">
    <property type="entry name" value="Histidine kinase-like ATPase, C-terminal domain"/>
    <property type="match status" value="1"/>
</dbReference>
<dbReference type="InterPro" id="IPR050267">
    <property type="entry name" value="Anti-sigma-factor_SerPK"/>
</dbReference>
<dbReference type="EMBL" id="JBICZW010000003">
    <property type="protein sequence ID" value="MFG3188385.1"/>
    <property type="molecule type" value="Genomic_DNA"/>
</dbReference>
<dbReference type="PANTHER" id="PTHR35526:SF3">
    <property type="entry name" value="ANTI-SIGMA-F FACTOR RSBW"/>
    <property type="match status" value="1"/>
</dbReference>
<accession>A0ABW7BLI2</accession>
<dbReference type="InterPro" id="IPR003594">
    <property type="entry name" value="HATPase_dom"/>
</dbReference>
<keyword evidence="1" id="KW-0723">Serine/threonine-protein kinase</keyword>
<evidence type="ECO:0000256" key="1">
    <source>
        <dbReference type="ARBA" id="ARBA00022527"/>
    </source>
</evidence>
<protein>
    <submittedName>
        <fullName evidence="3">ATP-binding protein</fullName>
    </submittedName>
</protein>
<keyword evidence="1" id="KW-0418">Kinase</keyword>
<dbReference type="SUPFAM" id="SSF55874">
    <property type="entry name" value="ATPase domain of HSP90 chaperone/DNA topoisomerase II/histidine kinase"/>
    <property type="match status" value="1"/>
</dbReference>
<feature type="domain" description="Histidine kinase/HSP90-like ATPase" evidence="2">
    <location>
        <begin position="20"/>
        <end position="118"/>
    </location>
</feature>
<evidence type="ECO:0000313" key="4">
    <source>
        <dbReference type="Proteomes" id="UP001604282"/>
    </source>
</evidence>
<evidence type="ECO:0000313" key="3">
    <source>
        <dbReference type="EMBL" id="MFG3188385.1"/>
    </source>
</evidence>
<keyword evidence="3" id="KW-0547">Nucleotide-binding</keyword>
<gene>
    <name evidence="3" type="ORF">ACGFYS_05540</name>
</gene>
<reference evidence="3 4" key="1">
    <citation type="submission" date="2024-10" db="EMBL/GenBank/DDBJ databases">
        <title>The Natural Products Discovery Center: Release of the First 8490 Sequenced Strains for Exploring Actinobacteria Biosynthetic Diversity.</title>
        <authorList>
            <person name="Kalkreuter E."/>
            <person name="Kautsar S.A."/>
            <person name="Yang D."/>
            <person name="Bader C.D."/>
            <person name="Teijaro C.N."/>
            <person name="Fluegel L."/>
            <person name="Davis C.M."/>
            <person name="Simpson J.R."/>
            <person name="Lauterbach L."/>
            <person name="Steele A.D."/>
            <person name="Gui C."/>
            <person name="Meng S."/>
            <person name="Li G."/>
            <person name="Viehrig K."/>
            <person name="Ye F."/>
            <person name="Su P."/>
            <person name="Kiefer A.F."/>
            <person name="Nichols A."/>
            <person name="Cepeda A.J."/>
            <person name="Yan W."/>
            <person name="Fan B."/>
            <person name="Jiang Y."/>
            <person name="Adhikari A."/>
            <person name="Zheng C.-J."/>
            <person name="Schuster L."/>
            <person name="Cowan T.M."/>
            <person name="Smanski M.J."/>
            <person name="Chevrette M.G."/>
            <person name="De Carvalho L.P.S."/>
            <person name="Shen B."/>
        </authorList>
    </citation>
    <scope>NUCLEOTIDE SEQUENCE [LARGE SCALE GENOMIC DNA]</scope>
    <source>
        <strain evidence="3 4">NPDC048229</strain>
    </source>
</reference>
<dbReference type="PANTHER" id="PTHR35526">
    <property type="entry name" value="ANTI-SIGMA-F FACTOR RSBW-RELATED"/>
    <property type="match status" value="1"/>
</dbReference>
<evidence type="ECO:0000259" key="2">
    <source>
        <dbReference type="Pfam" id="PF13581"/>
    </source>
</evidence>
<comment type="caution">
    <text evidence="3">The sequence shown here is derived from an EMBL/GenBank/DDBJ whole genome shotgun (WGS) entry which is preliminary data.</text>
</comment>
<dbReference type="Pfam" id="PF13581">
    <property type="entry name" value="HATPase_c_2"/>
    <property type="match status" value="1"/>
</dbReference>
<sequence length="139" mass="14658">MNPETSQLMATARHFTLQLSSTPRGARLARLLAVEQLRTWGLEEVAGAAGQVVAELANNAVTHGHVPGRDFRLRTIVTGAVVRIEVSDTRGDRVPLPGAPSGDGEGGRGLLVVAALARGWGVRPGPSPQKTVWAELDLP</sequence>
<organism evidence="3 4">
    <name type="scientific">Streptomyces omiyaensis</name>
    <dbReference type="NCBI Taxonomy" id="68247"/>
    <lineage>
        <taxon>Bacteria</taxon>
        <taxon>Bacillati</taxon>
        <taxon>Actinomycetota</taxon>
        <taxon>Actinomycetes</taxon>
        <taxon>Kitasatosporales</taxon>
        <taxon>Streptomycetaceae</taxon>
        <taxon>Streptomyces</taxon>
    </lineage>
</organism>
<keyword evidence="1" id="KW-0808">Transferase</keyword>
<dbReference type="CDD" id="cd16936">
    <property type="entry name" value="HATPase_RsbW-like"/>
    <property type="match status" value="1"/>
</dbReference>
<name>A0ABW7BLI2_9ACTN</name>